<dbReference type="EMBL" id="JWZX01001219">
    <property type="protein sequence ID" value="KOO34446.1"/>
    <property type="molecule type" value="Genomic_DNA"/>
</dbReference>
<comment type="caution">
    <text evidence="1">The sequence shown here is derived from an EMBL/GenBank/DDBJ whole genome shotgun (WGS) entry which is preliminary data.</text>
</comment>
<keyword evidence="2" id="KW-1185">Reference proteome</keyword>
<dbReference type="Proteomes" id="UP000037460">
    <property type="component" value="Unassembled WGS sequence"/>
</dbReference>
<organism evidence="1 2">
    <name type="scientific">Chrysochromulina tobinii</name>
    <dbReference type="NCBI Taxonomy" id="1460289"/>
    <lineage>
        <taxon>Eukaryota</taxon>
        <taxon>Haptista</taxon>
        <taxon>Haptophyta</taxon>
        <taxon>Prymnesiophyceae</taxon>
        <taxon>Prymnesiales</taxon>
        <taxon>Chrysochromulinaceae</taxon>
        <taxon>Chrysochromulina</taxon>
    </lineage>
</organism>
<sequence>MARFADAQEGLGVLGKVYTSTRAHLDVLEVALSRCPDPSPFLLDPLELFILSPFISAAIPPVLAVNAAPAVPAVVGQAFVPPRPPVVAVAGVPGRPAVAAVQARGKRAASEYVPAVPAVPAVQAHPGNAAISAVIAVPARPAVVAVTGRAGAPAGAPAELEWFYLVKLGSRMDETSIFPFLAFLRMGAVAPDRCSQSARAEPNSLIREVADSLRAGTLGYSNVTTLGNAALARHFPAFSLAMDLLPAALRSPSHAFRLGTLRSHAFRLGTLVYDTNAIAKHYSLSDDQCFPVLLSTKKGADALSLGAHWGEPGKSLVLAARYYRAGGRLPAALADAWSA</sequence>
<dbReference type="AlphaFoldDB" id="A0A0M0K6H0"/>
<reference evidence="2" key="1">
    <citation type="journal article" date="2015" name="PLoS Genet.">
        <title>Genome Sequence and Transcriptome Analyses of Chrysochromulina tobin: Metabolic Tools for Enhanced Algal Fitness in the Prominent Order Prymnesiales (Haptophyceae).</title>
        <authorList>
            <person name="Hovde B.T."/>
            <person name="Deodato C.R."/>
            <person name="Hunsperger H.M."/>
            <person name="Ryken S.A."/>
            <person name="Yost W."/>
            <person name="Jha R.K."/>
            <person name="Patterson J."/>
            <person name="Monnat R.J. Jr."/>
            <person name="Barlow S.B."/>
            <person name="Starkenburg S.R."/>
            <person name="Cattolico R.A."/>
        </authorList>
    </citation>
    <scope>NUCLEOTIDE SEQUENCE</scope>
    <source>
        <strain evidence="2">CCMP291</strain>
    </source>
</reference>
<proteinExistence type="predicted"/>
<evidence type="ECO:0000313" key="1">
    <source>
        <dbReference type="EMBL" id="KOO34446.1"/>
    </source>
</evidence>
<protein>
    <submittedName>
        <fullName evidence="1">Uncharacterized protein</fullName>
    </submittedName>
</protein>
<gene>
    <name evidence="1" type="ORF">Ctob_010099</name>
</gene>
<evidence type="ECO:0000313" key="2">
    <source>
        <dbReference type="Proteomes" id="UP000037460"/>
    </source>
</evidence>
<accession>A0A0M0K6H0</accession>
<name>A0A0M0K6H0_9EUKA</name>